<comment type="similarity">
    <text evidence="5">Belongs to the WD repeat PROPPIN family.</text>
</comment>
<evidence type="ECO:0000256" key="2">
    <source>
        <dbReference type="ARBA" id="ARBA00022574"/>
    </source>
</evidence>
<sequence length="342" mass="37610">MACSVQNVTFNQDRSLFSVSTNDGLKVFSAEPLLQKCCVDGIGSIGKTAMLNCTNLLAIISGENNPRFSNNVVQIWDDRTKSFVMKYVFPEKVLNVKMSEDKIFMVFKTKVYVYTFPNNSQLLFQVDTSANPLGLCQFCPTLTKHLLVVLGQVIGSLQLIHLPKVGINKSRCPSTIRAHKTGLACMTINDQGTIIATASKKGTLIRLFDTQKHQKIAELRRGSGQALIHCINFNKDSSLLCAVSDTGTVHIFAIKDVILNYHSAFAVVGIVVPFQQYTSSLWSFCNFAVSSDSCCVCAFGSKQSVIAVCADGTFHKYVFTTRGACVREGYGVFLKLGDKKDF</sequence>
<dbReference type="Proteomes" id="UP001642483">
    <property type="component" value="Unassembled WGS sequence"/>
</dbReference>
<name>A0ABP0FNP7_CLALP</name>
<dbReference type="PANTHER" id="PTHR11227">
    <property type="entry name" value="WD-REPEAT PROTEIN INTERACTING WITH PHOSPHOINOSIDES WIPI -RELATED"/>
    <property type="match status" value="1"/>
</dbReference>
<keyword evidence="7" id="KW-1185">Reference proteome</keyword>
<evidence type="ECO:0000256" key="3">
    <source>
        <dbReference type="ARBA" id="ARBA00022737"/>
    </source>
</evidence>
<evidence type="ECO:0000313" key="6">
    <source>
        <dbReference type="EMBL" id="CAK8681265.1"/>
    </source>
</evidence>
<protein>
    <recommendedName>
        <fullName evidence="8">WD repeat domain phosphoinositide-interacting protein 3</fullName>
    </recommendedName>
</protein>
<dbReference type="InterPro" id="IPR048720">
    <property type="entry name" value="PROPPIN"/>
</dbReference>
<gene>
    <name evidence="6" type="ORF">CVLEPA_LOCUS11483</name>
</gene>
<dbReference type="SUPFAM" id="SSF50978">
    <property type="entry name" value="WD40 repeat-like"/>
    <property type="match status" value="1"/>
</dbReference>
<dbReference type="EMBL" id="CAWYQH010000079">
    <property type="protein sequence ID" value="CAK8681265.1"/>
    <property type="molecule type" value="Genomic_DNA"/>
</dbReference>
<comment type="caution">
    <text evidence="6">The sequence shown here is derived from an EMBL/GenBank/DDBJ whole genome shotgun (WGS) entry which is preliminary data.</text>
</comment>
<proteinExistence type="inferred from homology"/>
<comment type="subcellular location">
    <subcellularLocation>
        <location evidence="1">Preautophagosomal structure</location>
    </subcellularLocation>
</comment>
<evidence type="ECO:0000256" key="1">
    <source>
        <dbReference type="ARBA" id="ARBA00004329"/>
    </source>
</evidence>
<organism evidence="6 7">
    <name type="scientific">Clavelina lepadiformis</name>
    <name type="common">Light-bulb sea squirt</name>
    <name type="synonym">Ascidia lepadiformis</name>
    <dbReference type="NCBI Taxonomy" id="159417"/>
    <lineage>
        <taxon>Eukaryota</taxon>
        <taxon>Metazoa</taxon>
        <taxon>Chordata</taxon>
        <taxon>Tunicata</taxon>
        <taxon>Ascidiacea</taxon>
        <taxon>Aplousobranchia</taxon>
        <taxon>Clavelinidae</taxon>
        <taxon>Clavelina</taxon>
    </lineage>
</organism>
<dbReference type="InterPro" id="IPR001680">
    <property type="entry name" value="WD40_rpt"/>
</dbReference>
<dbReference type="InterPro" id="IPR015943">
    <property type="entry name" value="WD40/YVTN_repeat-like_dom_sf"/>
</dbReference>
<keyword evidence="2" id="KW-0853">WD repeat</keyword>
<dbReference type="InterPro" id="IPR036322">
    <property type="entry name" value="WD40_repeat_dom_sf"/>
</dbReference>
<dbReference type="Gene3D" id="2.130.10.10">
    <property type="entry name" value="YVTN repeat-like/Quinoprotein amine dehydrogenase"/>
    <property type="match status" value="1"/>
</dbReference>
<evidence type="ECO:0000313" key="7">
    <source>
        <dbReference type="Proteomes" id="UP001642483"/>
    </source>
</evidence>
<evidence type="ECO:0000256" key="4">
    <source>
        <dbReference type="ARBA" id="ARBA00023006"/>
    </source>
</evidence>
<evidence type="ECO:0000256" key="5">
    <source>
        <dbReference type="ARBA" id="ARBA00025740"/>
    </source>
</evidence>
<accession>A0ABP0FNP7</accession>
<dbReference type="SMART" id="SM00320">
    <property type="entry name" value="WD40"/>
    <property type="match status" value="2"/>
</dbReference>
<reference evidence="6 7" key="1">
    <citation type="submission" date="2024-02" db="EMBL/GenBank/DDBJ databases">
        <authorList>
            <person name="Daric V."/>
            <person name="Darras S."/>
        </authorList>
    </citation>
    <scope>NUCLEOTIDE SEQUENCE [LARGE SCALE GENOMIC DNA]</scope>
</reference>
<evidence type="ECO:0008006" key="8">
    <source>
        <dbReference type="Google" id="ProtNLM"/>
    </source>
</evidence>
<keyword evidence="4" id="KW-0072">Autophagy</keyword>
<keyword evidence="3" id="KW-0677">Repeat</keyword>
<dbReference type="Pfam" id="PF21032">
    <property type="entry name" value="PROPPIN"/>
    <property type="match status" value="1"/>
</dbReference>